<gene>
    <name evidence="1" type="ORF">HJC23_008933</name>
</gene>
<reference evidence="1 2" key="1">
    <citation type="journal article" date="2020" name="G3 (Bethesda)">
        <title>Improved Reference Genome for Cyclotella cryptica CCMP332, a Model for Cell Wall Morphogenesis, Salinity Adaptation, and Lipid Production in Diatoms (Bacillariophyta).</title>
        <authorList>
            <person name="Roberts W.R."/>
            <person name="Downey K.M."/>
            <person name="Ruck E.C."/>
            <person name="Traller J.C."/>
            <person name="Alverson A.J."/>
        </authorList>
    </citation>
    <scope>NUCLEOTIDE SEQUENCE [LARGE SCALE GENOMIC DNA]</scope>
    <source>
        <strain evidence="1 2">CCMP332</strain>
    </source>
</reference>
<protein>
    <submittedName>
        <fullName evidence="1">Uncharacterized protein</fullName>
    </submittedName>
</protein>
<comment type="caution">
    <text evidence="1">The sequence shown here is derived from an EMBL/GenBank/DDBJ whole genome shotgun (WGS) entry which is preliminary data.</text>
</comment>
<accession>A0ABD3Q1H8</accession>
<proteinExistence type="predicted"/>
<dbReference type="AlphaFoldDB" id="A0ABD3Q1H8"/>
<sequence length="640" mass="72970">MTAGLYPRHLQTALDDTLGAESRGRQLELDADVSKDNREGVIRLINKHELVVDGNGLAVDLSQLCKQDLHKLWVVATSVFAKRHVIQKLSLLELLAIWDYAGKICYKGMAETHKWRLLHARLESPPAKMLTSMMFTVCQQAAMSRTGLLEIKGIQRVKAGLPDDPGIEPSYWALPGETPEQATARVHLRNFAHKWWLRANGNHPEDREGIEDCIRRAARSDYWDWHRGSRLFFWRFPEESGWIKDARDGVKFWHLTKVLTGMHFQNIPASSREAKLQLRSKVFQIYFRWYKEKGSPDLITPRFPVKKVVSNNSKVLDIRGIWDAKRNGLNATLWCPSFALPTTQDGADMAVKWLTVTVGEYLRLGCMPQDYTQDQHNFIKSFSWDHDVAQQFNNYRLNKKERHSHGVRFIHTRNGAKNYDPSMPRVLLLRSDRELANRKVTFADDIHGLSRGVDAQDQAWSGAMVHTDTPTQSRAVQPTNGGGGGPVLNGYDANAGSQRIAVTQLELYPEGCCFLKGFFNAIESFRSDRDLDGWRLATSMDDAHKLEVFDSDRTRRLRRHRRPSSQPATVFHLAICAEFDKDKNVTGPPEHIEGLLQMIDEAEDMLLHGIVRGEFNRERNVLEVKIGPEHESSTALLPKI</sequence>
<evidence type="ECO:0000313" key="2">
    <source>
        <dbReference type="Proteomes" id="UP001516023"/>
    </source>
</evidence>
<organism evidence="1 2">
    <name type="scientific">Cyclotella cryptica</name>
    <dbReference type="NCBI Taxonomy" id="29204"/>
    <lineage>
        <taxon>Eukaryota</taxon>
        <taxon>Sar</taxon>
        <taxon>Stramenopiles</taxon>
        <taxon>Ochrophyta</taxon>
        <taxon>Bacillariophyta</taxon>
        <taxon>Coscinodiscophyceae</taxon>
        <taxon>Thalassiosirophycidae</taxon>
        <taxon>Stephanodiscales</taxon>
        <taxon>Stephanodiscaceae</taxon>
        <taxon>Cyclotella</taxon>
    </lineage>
</organism>
<evidence type="ECO:0000313" key="1">
    <source>
        <dbReference type="EMBL" id="KAL3794045.1"/>
    </source>
</evidence>
<keyword evidence="2" id="KW-1185">Reference proteome</keyword>
<name>A0ABD3Q1H8_9STRA</name>
<dbReference type="EMBL" id="JABMIG020000084">
    <property type="protein sequence ID" value="KAL3794045.1"/>
    <property type="molecule type" value="Genomic_DNA"/>
</dbReference>
<dbReference type="Proteomes" id="UP001516023">
    <property type="component" value="Unassembled WGS sequence"/>
</dbReference>